<dbReference type="EMBL" id="MHRF01000010">
    <property type="protein sequence ID" value="OHA17955.1"/>
    <property type="molecule type" value="Genomic_DNA"/>
</dbReference>
<feature type="compositionally biased region" description="Basic and acidic residues" evidence="1">
    <location>
        <begin position="278"/>
        <end position="299"/>
    </location>
</feature>
<feature type="compositionally biased region" description="Basic and acidic residues" evidence="1">
    <location>
        <begin position="189"/>
        <end position="202"/>
    </location>
</feature>
<gene>
    <name evidence="2" type="ORF">A2664_01225</name>
</gene>
<organism evidence="2 3">
    <name type="scientific">Candidatus Taylorbacteria bacterium RIFCSPHIGHO2_01_FULL_46_22b</name>
    <dbReference type="NCBI Taxonomy" id="1802301"/>
    <lineage>
        <taxon>Bacteria</taxon>
        <taxon>Candidatus Tayloriibacteriota</taxon>
    </lineage>
</organism>
<feature type="region of interest" description="Disordered" evidence="1">
    <location>
        <begin position="158"/>
        <end position="315"/>
    </location>
</feature>
<name>A0A1G2M233_9BACT</name>
<reference evidence="2 3" key="1">
    <citation type="journal article" date="2016" name="Nat. Commun.">
        <title>Thousands of microbial genomes shed light on interconnected biogeochemical processes in an aquifer system.</title>
        <authorList>
            <person name="Anantharaman K."/>
            <person name="Brown C.T."/>
            <person name="Hug L.A."/>
            <person name="Sharon I."/>
            <person name="Castelle C.J."/>
            <person name="Probst A.J."/>
            <person name="Thomas B.C."/>
            <person name="Singh A."/>
            <person name="Wilkins M.J."/>
            <person name="Karaoz U."/>
            <person name="Brodie E.L."/>
            <person name="Williams K.H."/>
            <person name="Hubbard S.S."/>
            <person name="Banfield J.F."/>
        </authorList>
    </citation>
    <scope>NUCLEOTIDE SEQUENCE [LARGE SCALE GENOMIC DNA]</scope>
</reference>
<evidence type="ECO:0000313" key="2">
    <source>
        <dbReference type="EMBL" id="OHA17955.1"/>
    </source>
</evidence>
<proteinExistence type="predicted"/>
<feature type="compositionally biased region" description="Basic and acidic residues" evidence="1">
    <location>
        <begin position="218"/>
        <end position="240"/>
    </location>
</feature>
<sequence length="315" mass="35672">MDAEKRKLLDEKFYLLAKPLQDVILDEDEKLETTVDLIVQKYKLELDTARILDDEIVMVLGGFTNPKDFIRALSGKLGTDASKAPAIAQEINEKIFRAVKDDLQNLYGLPIPKQPQQKPSLATELEEDVGLRKQLEQAKSAEQKRPLSAVLQDALRAGGKETESGITNNEFREEQNSKFKIQNSANEIEPLRTMERDMESVRHTGTSRPRPAFIPPTPRDRESGITNNEFREEQLKEEKPPVPPKPPASTPFTQSPRLPVPPPPRAPRQEPAEEPEEQLSREDILRGIEDPSSIPRDRTNNSPVYNADPYREPTE</sequence>
<evidence type="ECO:0000256" key="1">
    <source>
        <dbReference type="SAM" id="MobiDB-lite"/>
    </source>
</evidence>
<accession>A0A1G2M233</accession>
<dbReference type="Proteomes" id="UP000178873">
    <property type="component" value="Unassembled WGS sequence"/>
</dbReference>
<dbReference type="STRING" id="1802301.A2664_01225"/>
<protein>
    <submittedName>
        <fullName evidence="2">Uncharacterized protein</fullName>
    </submittedName>
</protein>
<dbReference type="AlphaFoldDB" id="A0A1G2M233"/>
<comment type="caution">
    <text evidence="2">The sequence shown here is derived from an EMBL/GenBank/DDBJ whole genome shotgun (WGS) entry which is preliminary data.</text>
</comment>
<evidence type="ECO:0000313" key="3">
    <source>
        <dbReference type="Proteomes" id="UP000178873"/>
    </source>
</evidence>